<evidence type="ECO:0000256" key="1">
    <source>
        <dbReference type="SAM" id="MobiDB-lite"/>
    </source>
</evidence>
<feature type="compositionally biased region" description="Basic and acidic residues" evidence="1">
    <location>
        <begin position="1"/>
        <end position="11"/>
    </location>
</feature>
<feature type="region of interest" description="Disordered" evidence="1">
    <location>
        <begin position="95"/>
        <end position="134"/>
    </location>
</feature>
<dbReference type="AlphaFoldDB" id="A0AA40CZ48"/>
<feature type="region of interest" description="Disordered" evidence="1">
    <location>
        <begin position="1"/>
        <end position="44"/>
    </location>
</feature>
<feature type="compositionally biased region" description="Basic and acidic residues" evidence="1">
    <location>
        <begin position="19"/>
        <end position="30"/>
    </location>
</feature>
<organism evidence="2 3">
    <name type="scientific">Cercophora newfieldiana</name>
    <dbReference type="NCBI Taxonomy" id="92897"/>
    <lineage>
        <taxon>Eukaryota</taxon>
        <taxon>Fungi</taxon>
        <taxon>Dikarya</taxon>
        <taxon>Ascomycota</taxon>
        <taxon>Pezizomycotina</taxon>
        <taxon>Sordariomycetes</taxon>
        <taxon>Sordariomycetidae</taxon>
        <taxon>Sordariales</taxon>
        <taxon>Lasiosphaeriaceae</taxon>
        <taxon>Cercophora</taxon>
    </lineage>
</organism>
<gene>
    <name evidence="2" type="ORF">B0T16DRAFT_452466</name>
</gene>
<feature type="compositionally biased region" description="Pro residues" evidence="1">
    <location>
        <begin position="111"/>
        <end position="128"/>
    </location>
</feature>
<protein>
    <submittedName>
        <fullName evidence="2">Uncharacterized protein</fullName>
    </submittedName>
</protein>
<reference evidence="2" key="1">
    <citation type="submission" date="2023-06" db="EMBL/GenBank/DDBJ databases">
        <title>Genome-scale phylogeny and comparative genomics of the fungal order Sordariales.</title>
        <authorList>
            <consortium name="Lawrence Berkeley National Laboratory"/>
            <person name="Hensen N."/>
            <person name="Bonometti L."/>
            <person name="Westerberg I."/>
            <person name="Brannstrom I.O."/>
            <person name="Guillou S."/>
            <person name="Cros-Aarteil S."/>
            <person name="Calhoun S."/>
            <person name="Haridas S."/>
            <person name="Kuo A."/>
            <person name="Mondo S."/>
            <person name="Pangilinan J."/>
            <person name="Riley R."/>
            <person name="Labutti K."/>
            <person name="Andreopoulos B."/>
            <person name="Lipzen A."/>
            <person name="Chen C."/>
            <person name="Yanf M."/>
            <person name="Daum C."/>
            <person name="Ng V."/>
            <person name="Clum A."/>
            <person name="Steindorff A."/>
            <person name="Ohm R."/>
            <person name="Martin F."/>
            <person name="Silar P."/>
            <person name="Natvig D."/>
            <person name="Lalanne C."/>
            <person name="Gautier V."/>
            <person name="Ament-Velasquez S.L."/>
            <person name="Kruys A."/>
            <person name="Hutchinson M.I."/>
            <person name="Powell A.J."/>
            <person name="Barry K."/>
            <person name="Miller A.N."/>
            <person name="Grigoriev I.V."/>
            <person name="Debuchy R."/>
            <person name="Gladieux P."/>
            <person name="Thoren M.H."/>
            <person name="Johannesson H."/>
        </authorList>
    </citation>
    <scope>NUCLEOTIDE SEQUENCE</scope>
    <source>
        <strain evidence="2">SMH2532-1</strain>
    </source>
</reference>
<evidence type="ECO:0000313" key="3">
    <source>
        <dbReference type="Proteomes" id="UP001174936"/>
    </source>
</evidence>
<accession>A0AA40CZ48</accession>
<keyword evidence="3" id="KW-1185">Reference proteome</keyword>
<evidence type="ECO:0000313" key="2">
    <source>
        <dbReference type="EMBL" id="KAK0656960.1"/>
    </source>
</evidence>
<comment type="caution">
    <text evidence="2">The sequence shown here is derived from an EMBL/GenBank/DDBJ whole genome shotgun (WGS) entry which is preliminary data.</text>
</comment>
<dbReference type="Proteomes" id="UP001174936">
    <property type="component" value="Unassembled WGS sequence"/>
</dbReference>
<sequence length="333" mass="37259">MAFPRGRRESADWLISPREQMRRARTRTRETSPPPPPARPLSADSWEAVVSSTLLNSSSLPVSYLPRSLSTRQSSPPPQLWYQPPPIGQYAALREQAEARQRTRQTSIRRPPVPSPPPSSPRPPPPRPLNTSHHPFPLLSILTSHLSHTHTALSGLEALTLHGCPLRLPLNHPLTLLCPTSDLPIVRSWSVAAGWEVRHRGSQSQSYDEIIISTTEFGAEASHWSWTVRVEGVERDKWEEMEARMVVRHGVRVLGLGDLLDEFAGRWVRTEERGAAQAVNWILEALVMGGGEDLPLPVWRLRNVVADGFRDRFVGRCPESRPFFELCGLGAVA</sequence>
<dbReference type="EMBL" id="JAULSV010000001">
    <property type="protein sequence ID" value="KAK0656960.1"/>
    <property type="molecule type" value="Genomic_DNA"/>
</dbReference>
<proteinExistence type="predicted"/>
<name>A0AA40CZ48_9PEZI</name>